<proteinExistence type="predicted"/>
<comment type="caution">
    <text evidence="2">The sequence shown here is derived from an EMBL/GenBank/DDBJ whole genome shotgun (WGS) entry which is preliminary data.</text>
</comment>
<feature type="compositionally biased region" description="Acidic residues" evidence="1">
    <location>
        <begin position="659"/>
        <end position="672"/>
    </location>
</feature>
<feature type="region of interest" description="Disordered" evidence="1">
    <location>
        <begin position="538"/>
        <end position="606"/>
    </location>
</feature>
<evidence type="ECO:0008006" key="4">
    <source>
        <dbReference type="Google" id="ProtNLM"/>
    </source>
</evidence>
<evidence type="ECO:0000256" key="1">
    <source>
        <dbReference type="SAM" id="MobiDB-lite"/>
    </source>
</evidence>
<feature type="region of interest" description="Disordered" evidence="1">
    <location>
        <begin position="274"/>
        <end position="293"/>
    </location>
</feature>
<feature type="compositionally biased region" description="Low complexity" evidence="1">
    <location>
        <begin position="548"/>
        <end position="558"/>
    </location>
</feature>
<dbReference type="AlphaFoldDB" id="A0AAV9ZXE0"/>
<feature type="region of interest" description="Disordered" evidence="1">
    <location>
        <begin position="635"/>
        <end position="672"/>
    </location>
</feature>
<protein>
    <recommendedName>
        <fullName evidence="4">Retrotransposon gag domain-containing protein</fullName>
    </recommendedName>
</protein>
<evidence type="ECO:0000313" key="3">
    <source>
        <dbReference type="Proteomes" id="UP001362999"/>
    </source>
</evidence>
<accession>A0AAV9ZXE0</accession>
<name>A0AAV9ZXE0_9AGAR</name>
<sequence>MGANGLPVLVDPLTGTRYEVSDDEAVPDIQAPSPTRPAVPTVDTEGTGGPTPSSPSSLTREDADNAPLTPEVLLASLIADVSTSPLSEPQLSRFSTLRGIMSLSRDPLLTTTGLVAGQRDHVRGLARSLRQLRNDVAERFVELSEEITTANQRMEVTLSNNLRVLRATGATDAQLAHLVIAVQAGRDQPLERVNLDAQLHEPPAQAVQLEELRPAVDRALPPRREGESHEDFLTRGNASLGHRVRAASSFANSAPTDTPGPRTNAPRVTRFVDERSPTPAVSRDTPPHMQRSTVGVGCGTVNPIGYNQSISGVLTERGRDGDTTPNVFELFLEEKAQQIHIMINRTLGQTIRAPPRPPKLPEPSKYKGEDDDTTFMTWLSRLCTWLQGSGLGGPDYEDSRIVYLKTSLESHAIEWFDTEVEPLTRPSEIDHNFEAIVCAMHRRFVTTATATRATREYEAVRYDESKGVEFLASELKRTALRMREPPADITLRQRFMRLLPAGVHNELIRRGLYTEYVEWDRWKNHARMWIEGQGMMRRDTRVPESSRPARTTTARATTKSVGKSTARGRVTPRSNAPIAARAGATAVNHSSSPTTMSKDKVGSNLNPAASRSNKTCFGCGLIGHIASDPVCPRYNESASTRPKNNAQIRAQRVVSSYSDDGEEEEELASDEDDTMGDVLLDDFPADHDHHETHDDNEHVVEETDPHEAPDLAELIDSAAPTEVRVGAMQYFAMRIDNDAPADREVIPGANEYSSSQPMRTAIMDTLVAVVGFSGLGHPEWDPAREDQERLDRNDHWDFECHDHDSLIHAFEVQRGVGPYSGGIRRYNAPCFTSGVLRTTVIDVEAESARISGYFSVLQQSITDIQALIDRREGAFNDLRHLPPLVDETRSRAGRIRRLATLASARTLDDMRVGLELLEHRLSR</sequence>
<keyword evidence="3" id="KW-1185">Reference proteome</keyword>
<feature type="region of interest" description="Disordered" evidence="1">
    <location>
        <begin position="350"/>
        <end position="369"/>
    </location>
</feature>
<reference evidence="2 3" key="1">
    <citation type="journal article" date="2024" name="J Genomics">
        <title>Draft genome sequencing and assembly of Favolaschia claudopus CIRM-BRFM 2984 isolated from oak limbs.</title>
        <authorList>
            <person name="Navarro D."/>
            <person name="Drula E."/>
            <person name="Chaduli D."/>
            <person name="Cazenave R."/>
            <person name="Ahrendt S."/>
            <person name="Wang J."/>
            <person name="Lipzen A."/>
            <person name="Daum C."/>
            <person name="Barry K."/>
            <person name="Grigoriev I.V."/>
            <person name="Favel A."/>
            <person name="Rosso M.N."/>
            <person name="Martin F."/>
        </authorList>
    </citation>
    <scope>NUCLEOTIDE SEQUENCE [LARGE SCALE GENOMIC DNA]</scope>
    <source>
        <strain evidence="2 3">CIRM-BRFM 2984</strain>
    </source>
</reference>
<organism evidence="2 3">
    <name type="scientific">Favolaschia claudopus</name>
    <dbReference type="NCBI Taxonomy" id="2862362"/>
    <lineage>
        <taxon>Eukaryota</taxon>
        <taxon>Fungi</taxon>
        <taxon>Dikarya</taxon>
        <taxon>Basidiomycota</taxon>
        <taxon>Agaricomycotina</taxon>
        <taxon>Agaricomycetes</taxon>
        <taxon>Agaricomycetidae</taxon>
        <taxon>Agaricales</taxon>
        <taxon>Marasmiineae</taxon>
        <taxon>Mycenaceae</taxon>
        <taxon>Favolaschia</taxon>
    </lineage>
</organism>
<feature type="compositionally biased region" description="Polar residues" evidence="1">
    <location>
        <begin position="587"/>
        <end position="596"/>
    </location>
</feature>
<gene>
    <name evidence="2" type="ORF">R3P38DRAFT_3223233</name>
</gene>
<feature type="region of interest" description="Disordered" evidence="1">
    <location>
        <begin position="1"/>
        <end position="63"/>
    </location>
</feature>
<dbReference type="Proteomes" id="UP001362999">
    <property type="component" value="Unassembled WGS sequence"/>
</dbReference>
<feature type="compositionally biased region" description="Polar residues" evidence="1">
    <location>
        <begin position="636"/>
        <end position="648"/>
    </location>
</feature>
<evidence type="ECO:0000313" key="2">
    <source>
        <dbReference type="EMBL" id="KAK6995778.1"/>
    </source>
</evidence>
<dbReference type="EMBL" id="JAWWNJ010000101">
    <property type="protein sequence ID" value="KAK6995778.1"/>
    <property type="molecule type" value="Genomic_DNA"/>
</dbReference>